<keyword evidence="1" id="KW-0472">Membrane</keyword>
<organism evidence="2 3">
    <name type="scientific">Emiliania huxleyi virus 86 (isolate United Kingdom/English Channel/1999)</name>
    <name type="common">EhV-86</name>
    <dbReference type="NCBI Taxonomy" id="654925"/>
    <lineage>
        <taxon>Viruses</taxon>
        <taxon>Varidnaviria</taxon>
        <taxon>Bamfordvirae</taxon>
        <taxon>Nucleocytoviricota</taxon>
        <taxon>Megaviricetes</taxon>
        <taxon>Algavirales</taxon>
        <taxon>Phycodnaviridae</taxon>
        <taxon>Coccolithovirus</taxon>
        <taxon>Coccolithovirus huxleyi</taxon>
        <taxon>Emiliania huxleyi virus 86</taxon>
    </lineage>
</organism>
<evidence type="ECO:0000313" key="3">
    <source>
        <dbReference type="Proteomes" id="UP000000863"/>
    </source>
</evidence>
<evidence type="ECO:0000256" key="1">
    <source>
        <dbReference type="SAM" id="Phobius"/>
    </source>
</evidence>
<evidence type="ECO:0000313" key="2">
    <source>
        <dbReference type="EMBL" id="CAI65667.1"/>
    </source>
</evidence>
<protein>
    <submittedName>
        <fullName evidence="2">Putative membrane protein</fullName>
    </submittedName>
</protein>
<keyword evidence="1" id="KW-1133">Transmembrane helix</keyword>
<dbReference type="GeneID" id="3654893"/>
<keyword evidence="3" id="KW-1185">Reference proteome</keyword>
<dbReference type="Proteomes" id="UP000000863">
    <property type="component" value="Segment"/>
</dbReference>
<proteinExistence type="predicted"/>
<gene>
    <name evidence="2" type="ORF">EhV243</name>
</gene>
<organismHost>
    <name type="scientific">Emiliania huxleyi</name>
    <name type="common">Coccolithophore</name>
    <name type="synonym">Pontosphaera huxleyi</name>
    <dbReference type="NCBI Taxonomy" id="2903"/>
</organismHost>
<accession>Q4A2N9</accession>
<keyword evidence="1" id="KW-0812">Transmembrane</keyword>
<dbReference type="RefSeq" id="YP_293998.1">
    <property type="nucleotide sequence ID" value="NC_007346.1"/>
</dbReference>
<name>Q4A2N9_EHV8U</name>
<dbReference type="KEGG" id="vg:3654893"/>
<dbReference type="EMBL" id="AJ890364">
    <property type="protein sequence ID" value="CAI65667.1"/>
    <property type="molecule type" value="Genomic_DNA"/>
</dbReference>
<reference evidence="2 3" key="1">
    <citation type="journal article" date="2005" name="Science">
        <title>Complete genome sequence and lytic phase transcription profile of a Coccolithovirus.</title>
        <authorList>
            <person name="Wilson W.H."/>
            <person name="Schroeder D.C."/>
            <person name="Allen M.J."/>
            <person name="Holden M.T.G."/>
            <person name="Parkhill J."/>
            <person name="Barrell B.G."/>
            <person name="Churcher C."/>
            <person name="Hamlin N."/>
            <person name="Mungall K."/>
            <person name="Norbertczak H."/>
            <person name="Quail M.A."/>
            <person name="Price C."/>
            <person name="Rabbinowitsch E."/>
            <person name="Walker D."/>
            <person name="Craigon M."/>
            <person name="Roy D."/>
            <person name="Ghazal P."/>
        </authorList>
    </citation>
    <scope>NUCLEOTIDE SEQUENCE [LARGE SCALE GENOMIC DNA]</scope>
    <source>
        <strain evidence="3">Isolate United Kingdom/English Channel/1999</strain>
    </source>
</reference>
<sequence>MSTRFSRRSSTVSIPITHIYGGNVTAWPYNGNDFTDFKNKKRGKYAFLIPIIGGSVLIGIIILISVIAFTNKN</sequence>
<feature type="transmembrane region" description="Helical" evidence="1">
    <location>
        <begin position="45"/>
        <end position="69"/>
    </location>
</feature>